<gene>
    <name evidence="1" type="ORF">AW09_000252</name>
</gene>
<comment type="caution">
    <text evidence="1">The sequence shown here is derived from an EMBL/GenBank/DDBJ whole genome shotgun (WGS) entry which is preliminary data.</text>
</comment>
<evidence type="ECO:0000313" key="2">
    <source>
        <dbReference type="Proteomes" id="UP000020077"/>
    </source>
</evidence>
<evidence type="ECO:0000313" key="1">
    <source>
        <dbReference type="EMBL" id="KFB74444.1"/>
    </source>
</evidence>
<name>A0A080MBB2_9PROT</name>
<protein>
    <submittedName>
        <fullName evidence="1">Uncharacterized protein</fullName>
    </submittedName>
</protein>
<dbReference type="AlphaFoldDB" id="A0A080MBB2"/>
<dbReference type="EMBL" id="JDVG02000034">
    <property type="protein sequence ID" value="KFB74444.1"/>
    <property type="molecule type" value="Genomic_DNA"/>
</dbReference>
<sequence length="124" mass="13892">MLTEVGFKDRFDDEFHRHLCDPIAERRYPKRALTAIRFGNHDAPYRLGAVGLVFQITGQVPQKRLYPDSALDGLEADPIHTGTASVRPDKPPGMTEDVFPVELVVKRVKAIGWFLLGLGIQLPL</sequence>
<reference evidence="1 2" key="1">
    <citation type="submission" date="2014-02" db="EMBL/GenBank/DDBJ databases">
        <title>Expanding our view of genomic diversity in Candidatus Accumulibacter clades.</title>
        <authorList>
            <person name="Skennerton C.T."/>
            <person name="Barr J.J."/>
            <person name="Slater F.R."/>
            <person name="Bond P.L."/>
            <person name="Tyson G.W."/>
        </authorList>
    </citation>
    <scope>NUCLEOTIDE SEQUENCE [LARGE SCALE GENOMIC DNA]</scope>
    <source>
        <strain evidence="2">BA-91</strain>
    </source>
</reference>
<accession>A0A080MBB2</accession>
<organism evidence="1 2">
    <name type="scientific">Candidatus Accumulibacter phosphatis</name>
    <dbReference type="NCBI Taxonomy" id="327160"/>
    <lineage>
        <taxon>Bacteria</taxon>
        <taxon>Pseudomonadati</taxon>
        <taxon>Pseudomonadota</taxon>
        <taxon>Betaproteobacteria</taxon>
        <taxon>Candidatus Accumulibacter</taxon>
    </lineage>
</organism>
<proteinExistence type="predicted"/>
<dbReference type="Proteomes" id="UP000020077">
    <property type="component" value="Unassembled WGS sequence"/>
</dbReference>